<dbReference type="Proteomes" id="UP001141253">
    <property type="component" value="Chromosome 11"/>
</dbReference>
<dbReference type="PANTHER" id="PTHR31052:SF2">
    <property type="entry name" value="COBRA-LIKE PROTEIN 10"/>
    <property type="match status" value="1"/>
</dbReference>
<evidence type="ECO:0000313" key="2">
    <source>
        <dbReference type="Proteomes" id="UP001141253"/>
    </source>
</evidence>
<name>A0ABQ9AC53_9ROSI</name>
<sequence>MVRGIYGKRIDIRLSLPCSELNAAKSPSAQPQPHGSSSSLAEKKKYFLLCRKLGDEGKIRGGGSMASAPPPGLDDCNGGIFLACSFTSREKEYPKVKNASAQAWGFKSLATITNTGEYELKSSQHKEMLVSASGAIIVDGDDFPMEVGIGTIFAGNPQVDLKMQLKQREISAQIEITGSVFGIKPPGVPMPENIKLVNDGYRCPKPTLRSEDTFDILHLSIFNTPTQR</sequence>
<proteinExistence type="predicted"/>
<dbReference type="PANTHER" id="PTHR31052">
    <property type="entry name" value="COBRA-LIKE PROTEIN 7"/>
    <property type="match status" value="1"/>
</dbReference>
<accession>A0ABQ9AC53</accession>
<keyword evidence="2" id="KW-1185">Reference proteome</keyword>
<gene>
    <name evidence="1" type="ORF">OIU77_008788</name>
</gene>
<evidence type="ECO:0000313" key="1">
    <source>
        <dbReference type="EMBL" id="KAJ6332806.1"/>
    </source>
</evidence>
<reference evidence="1" key="1">
    <citation type="submission" date="2022-10" db="EMBL/GenBank/DDBJ databases">
        <authorList>
            <person name="Hyden B.L."/>
            <person name="Feng K."/>
            <person name="Yates T."/>
            <person name="Jawdy S."/>
            <person name="Smart L.B."/>
            <person name="Muchero W."/>
        </authorList>
    </citation>
    <scope>NUCLEOTIDE SEQUENCE</scope>
    <source>
        <tissue evidence="1">Shoot tip</tissue>
    </source>
</reference>
<organism evidence="1 2">
    <name type="scientific">Salix suchowensis</name>
    <dbReference type="NCBI Taxonomy" id="1278906"/>
    <lineage>
        <taxon>Eukaryota</taxon>
        <taxon>Viridiplantae</taxon>
        <taxon>Streptophyta</taxon>
        <taxon>Embryophyta</taxon>
        <taxon>Tracheophyta</taxon>
        <taxon>Spermatophyta</taxon>
        <taxon>Magnoliopsida</taxon>
        <taxon>eudicotyledons</taxon>
        <taxon>Gunneridae</taxon>
        <taxon>Pentapetalae</taxon>
        <taxon>rosids</taxon>
        <taxon>fabids</taxon>
        <taxon>Malpighiales</taxon>
        <taxon>Salicaceae</taxon>
        <taxon>Saliceae</taxon>
        <taxon>Salix</taxon>
    </lineage>
</organism>
<reference evidence="1" key="2">
    <citation type="journal article" date="2023" name="Int. J. Mol. Sci.">
        <title>De Novo Assembly and Annotation of 11 Diverse Shrub Willow (Salix) Genomes Reveals Novel Gene Organization in Sex-Linked Regions.</title>
        <authorList>
            <person name="Hyden B."/>
            <person name="Feng K."/>
            <person name="Yates T.B."/>
            <person name="Jawdy S."/>
            <person name="Cereghino C."/>
            <person name="Smart L.B."/>
            <person name="Muchero W."/>
        </authorList>
    </citation>
    <scope>NUCLEOTIDE SEQUENCE</scope>
    <source>
        <tissue evidence="1">Shoot tip</tissue>
    </source>
</reference>
<protein>
    <submittedName>
        <fullName evidence="1">Uncharacterized protein</fullName>
    </submittedName>
</protein>
<dbReference type="EMBL" id="JAPFFI010000021">
    <property type="protein sequence ID" value="KAJ6332806.1"/>
    <property type="molecule type" value="Genomic_DNA"/>
</dbReference>
<comment type="caution">
    <text evidence="1">The sequence shown here is derived from an EMBL/GenBank/DDBJ whole genome shotgun (WGS) entry which is preliminary data.</text>
</comment>